<evidence type="ECO:0000256" key="2">
    <source>
        <dbReference type="ARBA" id="ARBA00023015"/>
    </source>
</evidence>
<dbReference type="EMBL" id="CM002876">
    <property type="protein sequence ID" value="KFK25734.1"/>
    <property type="molecule type" value="Genomic_DNA"/>
</dbReference>
<evidence type="ECO:0000256" key="5">
    <source>
        <dbReference type="ARBA" id="ARBA00023306"/>
    </source>
</evidence>
<dbReference type="GO" id="GO:0000978">
    <property type="term" value="F:RNA polymerase II cis-regulatory region sequence-specific DNA binding"/>
    <property type="evidence" value="ECO:0007669"/>
    <property type="project" value="InterPro"/>
</dbReference>
<evidence type="ECO:0000313" key="9">
    <source>
        <dbReference type="Proteomes" id="UP000029120"/>
    </source>
</evidence>
<dbReference type="InterPro" id="IPR036388">
    <property type="entry name" value="WH-like_DNA-bd_sf"/>
</dbReference>
<dbReference type="GO" id="GO:0090575">
    <property type="term" value="C:RNA polymerase II transcription regulator complex"/>
    <property type="evidence" value="ECO:0007669"/>
    <property type="project" value="TreeGrafter"/>
</dbReference>
<accession>A0A087G782</accession>
<dbReference type="InterPro" id="IPR003316">
    <property type="entry name" value="E2F_WHTH_DNA-bd_dom"/>
</dbReference>
<dbReference type="PANTHER" id="PTHR12081">
    <property type="entry name" value="TRANSCRIPTION FACTOR E2F"/>
    <property type="match status" value="1"/>
</dbReference>
<dbReference type="SUPFAM" id="SSF46785">
    <property type="entry name" value="Winged helix' DNA-binding domain"/>
    <property type="match status" value="2"/>
</dbReference>
<sequence>MESGQQSYSRKEKSLGLLVINFVNMCNRDDVDLIGLDYAASRLGVERRRIYDVVNILESIGIVARSGKNQYSWRGFGDVPRVLDELREEGMREKAAMIPYVANLEVEEERAAIVPYVTNSEMEQGMPEKSAIIPYVASSEMVLYDQVKEEPLMLTPDYQENIPSPKPDGKKEKCLWVLAQNFVKLFLCSGDELITLDGATHALVNESQDLMNMRTTVRRLYDIANVYSSMNLIEKTQIPGTKKPAYRWLGYETMSRTKFLDVPASLCDRNEPKKRAFGTEITNVSAKRNKTDGSEDRKPYGNQNTSIKIDQEQCDLKPDLKSLVSGPVTLAETPSKIKGRFGEIEELASTFRPQYCNPGLLGLFGHFRDTYKTWHEEYRKK</sequence>
<name>A0A087G782_ARAAL</name>
<comment type="subcellular location">
    <subcellularLocation>
        <location evidence="6">Nucleus</location>
    </subcellularLocation>
</comment>
<keyword evidence="4 6" id="KW-0804">Transcription</keyword>
<reference evidence="9" key="1">
    <citation type="journal article" date="2015" name="Nat. Plants">
        <title>Genome expansion of Arabis alpina linked with retrotransposition and reduced symmetric DNA methylation.</title>
        <authorList>
            <person name="Willing E.M."/>
            <person name="Rawat V."/>
            <person name="Mandakova T."/>
            <person name="Maumus F."/>
            <person name="James G.V."/>
            <person name="Nordstroem K.J."/>
            <person name="Becker C."/>
            <person name="Warthmann N."/>
            <person name="Chica C."/>
            <person name="Szarzynska B."/>
            <person name="Zytnicki M."/>
            <person name="Albani M.C."/>
            <person name="Kiefer C."/>
            <person name="Bergonzi S."/>
            <person name="Castaings L."/>
            <person name="Mateos J.L."/>
            <person name="Berns M.C."/>
            <person name="Bujdoso N."/>
            <person name="Piofczyk T."/>
            <person name="de Lorenzo L."/>
            <person name="Barrero-Sicilia C."/>
            <person name="Mateos I."/>
            <person name="Piednoel M."/>
            <person name="Hagmann J."/>
            <person name="Chen-Min-Tao R."/>
            <person name="Iglesias-Fernandez R."/>
            <person name="Schuster S.C."/>
            <person name="Alonso-Blanco C."/>
            <person name="Roudier F."/>
            <person name="Carbonero P."/>
            <person name="Paz-Ares J."/>
            <person name="Davis S.J."/>
            <person name="Pecinka A."/>
            <person name="Quesneville H."/>
            <person name="Colot V."/>
            <person name="Lysak M.A."/>
            <person name="Weigel D."/>
            <person name="Coupland G."/>
            <person name="Schneeberger K."/>
        </authorList>
    </citation>
    <scope>NUCLEOTIDE SEQUENCE [LARGE SCALE GENOMIC DNA]</scope>
    <source>
        <strain evidence="9">cv. Pajares</strain>
    </source>
</reference>
<proteinExistence type="inferred from homology"/>
<dbReference type="PANTHER" id="PTHR12081:SF104">
    <property type="entry name" value="E2F TRANSCRIPTION FACTOR-LIKE E2FD"/>
    <property type="match status" value="1"/>
</dbReference>
<evidence type="ECO:0000256" key="6">
    <source>
        <dbReference type="RuleBase" id="RU003796"/>
    </source>
</evidence>
<dbReference type="SMART" id="SM01372">
    <property type="entry name" value="E2F_TDP"/>
    <property type="match status" value="2"/>
</dbReference>
<dbReference type="FunFam" id="1.10.10.10:FF:000295">
    <property type="entry name" value="E2F transcription factor-like E2FE"/>
    <property type="match status" value="1"/>
</dbReference>
<comment type="similarity">
    <text evidence="1 6">Belongs to the E2F/DP family.</text>
</comment>
<dbReference type="GO" id="GO:0000981">
    <property type="term" value="F:DNA-binding transcription factor activity, RNA polymerase II-specific"/>
    <property type="evidence" value="ECO:0007669"/>
    <property type="project" value="TreeGrafter"/>
</dbReference>
<evidence type="ECO:0000256" key="3">
    <source>
        <dbReference type="ARBA" id="ARBA00023125"/>
    </source>
</evidence>
<evidence type="ECO:0000256" key="4">
    <source>
        <dbReference type="ARBA" id="ARBA00023163"/>
    </source>
</evidence>
<feature type="domain" description="E2F/DP family winged-helix DNA-binding" evidence="7">
    <location>
        <begin position="10"/>
        <end position="75"/>
    </location>
</feature>
<protein>
    <recommendedName>
        <fullName evidence="7">E2F/DP family winged-helix DNA-binding domain-containing protein</fullName>
    </recommendedName>
</protein>
<dbReference type="eggNOG" id="KOG2578">
    <property type="taxonomic scope" value="Eukaryota"/>
</dbReference>
<keyword evidence="3 6" id="KW-0238">DNA-binding</keyword>
<dbReference type="AlphaFoldDB" id="A0A087G782"/>
<dbReference type="Gene3D" id="1.10.10.10">
    <property type="entry name" value="Winged helix-like DNA-binding domain superfamily/Winged helix DNA-binding domain"/>
    <property type="match status" value="2"/>
</dbReference>
<organism evidence="8 9">
    <name type="scientific">Arabis alpina</name>
    <name type="common">Alpine rock-cress</name>
    <dbReference type="NCBI Taxonomy" id="50452"/>
    <lineage>
        <taxon>Eukaryota</taxon>
        <taxon>Viridiplantae</taxon>
        <taxon>Streptophyta</taxon>
        <taxon>Embryophyta</taxon>
        <taxon>Tracheophyta</taxon>
        <taxon>Spermatophyta</taxon>
        <taxon>Magnoliopsida</taxon>
        <taxon>eudicotyledons</taxon>
        <taxon>Gunneridae</taxon>
        <taxon>Pentapetalae</taxon>
        <taxon>rosids</taxon>
        <taxon>malvids</taxon>
        <taxon>Brassicales</taxon>
        <taxon>Brassicaceae</taxon>
        <taxon>Arabideae</taxon>
        <taxon>Arabis</taxon>
    </lineage>
</organism>
<keyword evidence="5" id="KW-0131">Cell cycle</keyword>
<keyword evidence="6" id="KW-0539">Nucleus</keyword>
<feature type="domain" description="E2F/DP family winged-helix DNA-binding" evidence="7">
    <location>
        <begin position="170"/>
        <end position="250"/>
    </location>
</feature>
<gene>
    <name evidence="8" type="ordered locus">AALP_Aa8g152700</name>
</gene>
<evidence type="ECO:0000256" key="1">
    <source>
        <dbReference type="ARBA" id="ARBA00010940"/>
    </source>
</evidence>
<dbReference type="Gramene" id="KFK25734">
    <property type="protein sequence ID" value="KFK25734"/>
    <property type="gene ID" value="AALP_AA8G152700"/>
</dbReference>
<dbReference type="Pfam" id="PF02319">
    <property type="entry name" value="WHD_E2F_TDP"/>
    <property type="match status" value="2"/>
</dbReference>
<dbReference type="OMA" id="CSDDDMI"/>
<keyword evidence="2 6" id="KW-0805">Transcription regulation</keyword>
<dbReference type="InterPro" id="IPR036390">
    <property type="entry name" value="WH_DNA-bd_sf"/>
</dbReference>
<dbReference type="OrthoDB" id="5318at2759"/>
<dbReference type="Proteomes" id="UP000029120">
    <property type="component" value="Chromosome 8"/>
</dbReference>
<keyword evidence="9" id="KW-1185">Reference proteome</keyword>
<evidence type="ECO:0000313" key="8">
    <source>
        <dbReference type="EMBL" id="KFK25734.1"/>
    </source>
</evidence>
<evidence type="ECO:0000259" key="7">
    <source>
        <dbReference type="SMART" id="SM01372"/>
    </source>
</evidence>
<dbReference type="InterPro" id="IPR015633">
    <property type="entry name" value="E2F"/>
</dbReference>